<organism evidence="1 2">
    <name type="scientific">Pisum sativum</name>
    <name type="common">Garden pea</name>
    <name type="synonym">Lathyrus oleraceus</name>
    <dbReference type="NCBI Taxonomy" id="3888"/>
    <lineage>
        <taxon>Eukaryota</taxon>
        <taxon>Viridiplantae</taxon>
        <taxon>Streptophyta</taxon>
        <taxon>Embryophyta</taxon>
        <taxon>Tracheophyta</taxon>
        <taxon>Spermatophyta</taxon>
        <taxon>Magnoliopsida</taxon>
        <taxon>eudicotyledons</taxon>
        <taxon>Gunneridae</taxon>
        <taxon>Pentapetalae</taxon>
        <taxon>rosids</taxon>
        <taxon>fabids</taxon>
        <taxon>Fabales</taxon>
        <taxon>Fabaceae</taxon>
        <taxon>Papilionoideae</taxon>
        <taxon>50 kb inversion clade</taxon>
        <taxon>NPAAA clade</taxon>
        <taxon>Hologalegina</taxon>
        <taxon>IRL clade</taxon>
        <taxon>Fabeae</taxon>
        <taxon>Lathyrus</taxon>
    </lineage>
</organism>
<dbReference type="Gramene" id="Psat05G0584100-T1">
    <property type="protein sequence ID" value="KAI5410485.1"/>
    <property type="gene ID" value="KIW84_055841"/>
</dbReference>
<name>A0A9D4X192_PEA</name>
<dbReference type="Proteomes" id="UP001058974">
    <property type="component" value="Chromosome 5"/>
</dbReference>
<reference evidence="1 2" key="1">
    <citation type="journal article" date="2022" name="Nat. Genet.">
        <title>Improved pea reference genome and pan-genome highlight genomic features and evolutionary characteristics.</title>
        <authorList>
            <person name="Yang T."/>
            <person name="Liu R."/>
            <person name="Luo Y."/>
            <person name="Hu S."/>
            <person name="Wang D."/>
            <person name="Wang C."/>
            <person name="Pandey M.K."/>
            <person name="Ge S."/>
            <person name="Xu Q."/>
            <person name="Li N."/>
            <person name="Li G."/>
            <person name="Huang Y."/>
            <person name="Saxena R.K."/>
            <person name="Ji Y."/>
            <person name="Li M."/>
            <person name="Yan X."/>
            <person name="He Y."/>
            <person name="Liu Y."/>
            <person name="Wang X."/>
            <person name="Xiang C."/>
            <person name="Varshney R.K."/>
            <person name="Ding H."/>
            <person name="Gao S."/>
            <person name="Zong X."/>
        </authorList>
    </citation>
    <scope>NUCLEOTIDE SEQUENCE [LARGE SCALE GENOMIC DNA]</scope>
    <source>
        <strain evidence="1 2">cv. Zhongwan 6</strain>
    </source>
</reference>
<dbReference type="EMBL" id="JAMSHJ010000005">
    <property type="protein sequence ID" value="KAI5410485.1"/>
    <property type="molecule type" value="Genomic_DNA"/>
</dbReference>
<gene>
    <name evidence="1" type="ORF">KIW84_055841</name>
</gene>
<protein>
    <submittedName>
        <fullName evidence="1">Uncharacterized protein</fullName>
    </submittedName>
</protein>
<sequence>MISLKDTMHKEHLFWKEKAKNTLEDHVVCYFNKLFSKSTTLSQDLPLIEGCIPHLLNDDINIMLTICPRILEIMAFVFILNKDGAFGFDRFEALFQHYWMISQQDVIAIVLQFFQTFWIMPNYNANAIILLPKDNIVDSIDIFRPIALTNFKFKILSKILANILASIMPLIISKEYAKASGQVVNSAKSNIFAGSLSDARLHHIANLLGFKIGVLPFKYLGIPIFKGKQNDLYFKPIVDKIKTRLSAWKVSAIKDLEKCIKNFIWSGIVVRKDSPSKYHLHYSIWSNIKNEYFTVISNSSSPIGNDLKTTFWMDSLYGFPLIETIHPNLVNQVKIDSYVIDYLIDGVWHFFKDITSLLLNINLLADQVTLPLDFTDDCMVWNHNAHKVS</sequence>
<dbReference type="AlphaFoldDB" id="A0A9D4X192"/>
<proteinExistence type="predicted"/>
<accession>A0A9D4X192</accession>
<keyword evidence="2" id="KW-1185">Reference proteome</keyword>
<evidence type="ECO:0000313" key="2">
    <source>
        <dbReference type="Proteomes" id="UP001058974"/>
    </source>
</evidence>
<comment type="caution">
    <text evidence="1">The sequence shown here is derived from an EMBL/GenBank/DDBJ whole genome shotgun (WGS) entry which is preliminary data.</text>
</comment>
<evidence type="ECO:0000313" key="1">
    <source>
        <dbReference type="EMBL" id="KAI5410485.1"/>
    </source>
</evidence>
<dbReference type="PANTHER" id="PTHR33116:SF80">
    <property type="entry name" value="REVERSE TRANSCRIPTASE ZINC-BINDING DOMAIN-CONTAINING PROTEIN"/>
    <property type="match status" value="1"/>
</dbReference>
<dbReference type="PANTHER" id="PTHR33116">
    <property type="entry name" value="REVERSE TRANSCRIPTASE ZINC-BINDING DOMAIN-CONTAINING PROTEIN-RELATED-RELATED"/>
    <property type="match status" value="1"/>
</dbReference>